<evidence type="ECO:0000313" key="5">
    <source>
        <dbReference type="EMBL" id="OBR38940.1"/>
    </source>
</evidence>
<dbReference type="InterPro" id="IPR006179">
    <property type="entry name" value="5_nucleotidase/apyrase"/>
</dbReference>
<dbReference type="GO" id="GO:0000166">
    <property type="term" value="F:nucleotide binding"/>
    <property type="evidence" value="ECO:0007669"/>
    <property type="project" value="UniProtKB-KW"/>
</dbReference>
<keyword evidence="2" id="KW-0547">Nucleotide-binding</keyword>
<accession>A0A1B7Z8Q0</accession>
<comment type="similarity">
    <text evidence="2">Belongs to the 5'-nucleotidase family.</text>
</comment>
<dbReference type="InterPro" id="IPR036907">
    <property type="entry name" value="5'-Nucleotdase_C_sf"/>
</dbReference>
<feature type="domain" description="5'-Nucleotidase C-terminal" evidence="4">
    <location>
        <begin position="300"/>
        <end position="427"/>
    </location>
</feature>
<dbReference type="SUPFAM" id="SSF56300">
    <property type="entry name" value="Metallo-dependent phosphatases"/>
    <property type="match status" value="1"/>
</dbReference>
<dbReference type="OrthoDB" id="9775118at2"/>
<evidence type="ECO:0000259" key="4">
    <source>
        <dbReference type="Pfam" id="PF02872"/>
    </source>
</evidence>
<name>A0A1B7Z8Q0_9FLAO</name>
<evidence type="ECO:0000256" key="2">
    <source>
        <dbReference type="RuleBase" id="RU362119"/>
    </source>
</evidence>
<dbReference type="Pfam" id="PF02872">
    <property type="entry name" value="5_nucleotid_C"/>
    <property type="match status" value="1"/>
</dbReference>
<dbReference type="STRING" id="1836467.BTR34_17730"/>
<evidence type="ECO:0000259" key="3">
    <source>
        <dbReference type="Pfam" id="PF00149"/>
    </source>
</evidence>
<dbReference type="PANTHER" id="PTHR11575:SF24">
    <property type="entry name" value="5'-NUCLEOTIDASE"/>
    <property type="match status" value="1"/>
</dbReference>
<sequence>MKLNILFVNDVHGYLKPHPELFYNANGENIETAGGYAHMAGIIAEIRKKNPNTLLFDGGDTLHGTKPLVDTKGEAVIPILNALKIDALVGHWDFAFGPTRLQKIKERLNFPVLGCNVFNEDGSQYLQPTMMLEKNGIKIGVIGISAMIIDKVMPEKMSKGLTFTSGREEVPKYISQLMGEGAHIIVLLSHNGFPQDVRLLQEISGVDICLSAHTHNRIYEAIEVGDARIVQCGCHGAFVGNFTLELDDKKITGYDYELIKVTESSPKDEKVEQLVNMAILPYKKIREQIVGSTTQTLHRYATINSTMDELLLSAIALSTDTEIAFSNGWRYGAPIPKGNITENDLYNIAPMNPPVSRVVLTGAEIKGMLEENLERTFNSDPFGQMGGYVKRCLGLQINMRIENPTGHRIQEINFNGAPLDPKTNYNVSFVTSQGVAKKYGVQREEHKIKAVEAMIAYLKKIKDFQPGNRPVYRLV</sequence>
<dbReference type="GO" id="GO:0009166">
    <property type="term" value="P:nucleotide catabolic process"/>
    <property type="evidence" value="ECO:0007669"/>
    <property type="project" value="InterPro"/>
</dbReference>
<feature type="domain" description="Calcineurin-like phosphoesterase" evidence="3">
    <location>
        <begin position="4"/>
        <end position="216"/>
    </location>
</feature>
<proteinExistence type="inferred from homology"/>
<dbReference type="KEGG" id="mart:BTR34_17730"/>
<dbReference type="InterPro" id="IPR004843">
    <property type="entry name" value="Calcineurin-like_PHP"/>
</dbReference>
<dbReference type="GO" id="GO:0030288">
    <property type="term" value="C:outer membrane-bounded periplasmic space"/>
    <property type="evidence" value="ECO:0007669"/>
    <property type="project" value="TreeGrafter"/>
</dbReference>
<dbReference type="InterPro" id="IPR008334">
    <property type="entry name" value="5'-Nucleotdase_C"/>
</dbReference>
<dbReference type="PANTHER" id="PTHR11575">
    <property type="entry name" value="5'-NUCLEOTIDASE-RELATED"/>
    <property type="match status" value="1"/>
</dbReference>
<dbReference type="Gene3D" id="3.60.21.10">
    <property type="match status" value="1"/>
</dbReference>
<dbReference type="Pfam" id="PF00149">
    <property type="entry name" value="Metallophos"/>
    <property type="match status" value="1"/>
</dbReference>
<keyword evidence="1" id="KW-0732">Signal</keyword>
<dbReference type="PRINTS" id="PR01607">
    <property type="entry name" value="APYRASEFAMLY"/>
</dbReference>
<organism evidence="5 6">
    <name type="scientific">Maribacter hydrothermalis</name>
    <dbReference type="NCBI Taxonomy" id="1836467"/>
    <lineage>
        <taxon>Bacteria</taxon>
        <taxon>Pseudomonadati</taxon>
        <taxon>Bacteroidota</taxon>
        <taxon>Flavobacteriia</taxon>
        <taxon>Flavobacteriales</taxon>
        <taxon>Flavobacteriaceae</taxon>
        <taxon>Maribacter</taxon>
    </lineage>
</organism>
<dbReference type="EMBL" id="LZFP01000012">
    <property type="protein sequence ID" value="OBR38940.1"/>
    <property type="molecule type" value="Genomic_DNA"/>
</dbReference>
<keyword evidence="2" id="KW-0378">Hydrolase</keyword>
<dbReference type="GO" id="GO:0016787">
    <property type="term" value="F:hydrolase activity"/>
    <property type="evidence" value="ECO:0007669"/>
    <property type="project" value="UniProtKB-KW"/>
</dbReference>
<evidence type="ECO:0000256" key="1">
    <source>
        <dbReference type="ARBA" id="ARBA00022729"/>
    </source>
</evidence>
<comment type="caution">
    <text evidence="5">The sequence shown here is derived from an EMBL/GenBank/DDBJ whole genome shotgun (WGS) entry which is preliminary data.</text>
</comment>
<dbReference type="SUPFAM" id="SSF55816">
    <property type="entry name" value="5'-nucleotidase (syn. UDP-sugar hydrolase), C-terminal domain"/>
    <property type="match status" value="1"/>
</dbReference>
<dbReference type="Gene3D" id="3.90.780.10">
    <property type="entry name" value="5'-Nucleotidase, C-terminal domain"/>
    <property type="match status" value="1"/>
</dbReference>
<reference evidence="6" key="1">
    <citation type="submission" date="2016-06" db="EMBL/GenBank/DDBJ databases">
        <authorList>
            <person name="Zhan P."/>
        </authorList>
    </citation>
    <scope>NUCLEOTIDE SEQUENCE [LARGE SCALE GENOMIC DNA]</scope>
    <source>
        <strain evidence="6">T28</strain>
    </source>
</reference>
<dbReference type="Proteomes" id="UP000092164">
    <property type="component" value="Unassembled WGS sequence"/>
</dbReference>
<gene>
    <name evidence="5" type="ORF">A9200_04550</name>
</gene>
<dbReference type="AlphaFoldDB" id="A0A1B7Z8Q0"/>
<dbReference type="RefSeq" id="WP_068484760.1">
    <property type="nucleotide sequence ID" value="NZ_CP018760.1"/>
</dbReference>
<keyword evidence="6" id="KW-1185">Reference proteome</keyword>
<dbReference type="InterPro" id="IPR029052">
    <property type="entry name" value="Metallo-depent_PP-like"/>
</dbReference>
<protein>
    <submittedName>
        <fullName evidence="5">Bifunctional metallophosphatase/5'-nucleotidase</fullName>
    </submittedName>
</protein>
<evidence type="ECO:0000313" key="6">
    <source>
        <dbReference type="Proteomes" id="UP000092164"/>
    </source>
</evidence>